<dbReference type="PANTHER" id="PTHR42709">
    <property type="entry name" value="ALKALINE PHOSPHATASE LIKE PROTEIN"/>
    <property type="match status" value="1"/>
</dbReference>
<keyword evidence="2" id="KW-1133">Transmembrane helix</keyword>
<dbReference type="InterPro" id="IPR051311">
    <property type="entry name" value="DedA_domain"/>
</dbReference>
<accession>A0A2B9DJE8</accession>
<dbReference type="RefSeq" id="WP_098779259.1">
    <property type="nucleotide sequence ID" value="NZ_NUHO01000210.1"/>
</dbReference>
<feature type="transmembrane region" description="Helical" evidence="2">
    <location>
        <begin position="9"/>
        <end position="30"/>
    </location>
</feature>
<sequence>MLGNLIHSILVFLEGLGYWGVMLGLMIEIIPSEIVLAYAGYLVSSGSISFFGAVVFGTIGGVIAQLFIYWIGRYGGRPVLERYGKYIFIQKKHIDHAEAWFNRYGTGVIFTARFIPFVRHAISIPAGIAKMSHVRFITLTTLAIIPWSALFVYLGWKLGEKWENINEVAGPYIKYFAITAVALAVFYFGVKKLMRRRG</sequence>
<gene>
    <name evidence="4" type="ORF">CN958_27260</name>
</gene>
<dbReference type="GO" id="GO:0005886">
    <property type="term" value="C:plasma membrane"/>
    <property type="evidence" value="ECO:0007669"/>
    <property type="project" value="TreeGrafter"/>
</dbReference>
<keyword evidence="2" id="KW-0472">Membrane</keyword>
<dbReference type="EMBL" id="NUHO01000210">
    <property type="protein sequence ID" value="PGM88132.1"/>
    <property type="molecule type" value="Genomic_DNA"/>
</dbReference>
<dbReference type="Pfam" id="PF09335">
    <property type="entry name" value="VTT_dom"/>
    <property type="match status" value="1"/>
</dbReference>
<comment type="similarity">
    <text evidence="1">Belongs to the DedA family.</text>
</comment>
<dbReference type="Proteomes" id="UP000222054">
    <property type="component" value="Unassembled WGS sequence"/>
</dbReference>
<name>A0A2B9DJE8_BACCE</name>
<comment type="caution">
    <text evidence="4">The sequence shown here is derived from an EMBL/GenBank/DDBJ whole genome shotgun (WGS) entry which is preliminary data.</text>
</comment>
<dbReference type="PANTHER" id="PTHR42709:SF8">
    <property type="entry name" value="UNDECAPRENYL PHOSPHATE TRANSPORTER A"/>
    <property type="match status" value="1"/>
</dbReference>
<evidence type="ECO:0000313" key="4">
    <source>
        <dbReference type="EMBL" id="PGM88132.1"/>
    </source>
</evidence>
<organism evidence="4 5">
    <name type="scientific">Bacillus cereus</name>
    <dbReference type="NCBI Taxonomy" id="1396"/>
    <lineage>
        <taxon>Bacteria</taxon>
        <taxon>Bacillati</taxon>
        <taxon>Bacillota</taxon>
        <taxon>Bacilli</taxon>
        <taxon>Bacillales</taxon>
        <taxon>Bacillaceae</taxon>
        <taxon>Bacillus</taxon>
        <taxon>Bacillus cereus group</taxon>
    </lineage>
</organism>
<proteinExistence type="inferred from homology"/>
<dbReference type="AlphaFoldDB" id="A0A2B9DJE8"/>
<protein>
    <recommendedName>
        <fullName evidence="3">VTT domain-containing protein</fullName>
    </recommendedName>
</protein>
<evidence type="ECO:0000256" key="1">
    <source>
        <dbReference type="ARBA" id="ARBA00010792"/>
    </source>
</evidence>
<feature type="transmembrane region" description="Helical" evidence="2">
    <location>
        <begin position="50"/>
        <end position="72"/>
    </location>
</feature>
<evidence type="ECO:0000256" key="2">
    <source>
        <dbReference type="SAM" id="Phobius"/>
    </source>
</evidence>
<keyword evidence="2" id="KW-0812">Transmembrane</keyword>
<evidence type="ECO:0000259" key="3">
    <source>
        <dbReference type="Pfam" id="PF09335"/>
    </source>
</evidence>
<feature type="transmembrane region" description="Helical" evidence="2">
    <location>
        <begin position="136"/>
        <end position="156"/>
    </location>
</feature>
<dbReference type="InterPro" id="IPR032816">
    <property type="entry name" value="VTT_dom"/>
</dbReference>
<feature type="transmembrane region" description="Helical" evidence="2">
    <location>
        <begin position="172"/>
        <end position="190"/>
    </location>
</feature>
<evidence type="ECO:0000313" key="5">
    <source>
        <dbReference type="Proteomes" id="UP000222054"/>
    </source>
</evidence>
<feature type="domain" description="VTT" evidence="3">
    <location>
        <begin position="30"/>
        <end position="156"/>
    </location>
</feature>
<reference evidence="4 5" key="1">
    <citation type="submission" date="2017-09" db="EMBL/GenBank/DDBJ databases">
        <title>Large-scale bioinformatics analysis of Bacillus genomes uncovers conserved roles of natural products in bacterial physiology.</title>
        <authorList>
            <consortium name="Agbiome Team Llc"/>
            <person name="Bleich R.M."/>
            <person name="Grubbs K.J."/>
            <person name="Santa Maria K.C."/>
            <person name="Allen S.E."/>
            <person name="Farag S."/>
            <person name="Shank E.A."/>
            <person name="Bowers A."/>
        </authorList>
    </citation>
    <scope>NUCLEOTIDE SEQUENCE [LARGE SCALE GENOMIC DNA]</scope>
    <source>
        <strain evidence="4 5">AFS053130</strain>
    </source>
</reference>